<reference evidence="4 5" key="1">
    <citation type="submission" date="2016-10" db="EMBL/GenBank/DDBJ databases">
        <authorList>
            <person name="de Groot N.N."/>
        </authorList>
    </citation>
    <scope>NUCLEOTIDE SEQUENCE [LARGE SCALE GENOMIC DNA]</scope>
    <source>
        <strain evidence="4 5">CGMCC 1.5070</strain>
    </source>
</reference>
<dbReference type="Gene3D" id="3.40.190.10">
    <property type="entry name" value="Periplasmic binding protein-like II"/>
    <property type="match status" value="2"/>
</dbReference>
<sequence length="290" mass="30941">MKMTKRIIAAVLCTVMLITSMAACSKKAANSSASGNSENASGAKPVLKVGMECAYAPYNWTQSDNKNGAVPIAGSGEFAFGYDVIMAKKIAEKIGYDLEIVKTEWDGLPPAVVSGKIDVAIAGMSVTEERLKTVDFTDVYYNADILALTTKASPFASAASLEDLKGAVCTSQLNTVWYDLLKQVPDAKIQPALENVPAMIVALTSGKIQLVCTDRPTAMAAVYSNPDLVMLDFAEGKGFNANPEDIKIGIAISKKNTDLKAKINEALKTISEDDRAKMMEEAIKAQPLAK</sequence>
<keyword evidence="1 2" id="KW-0732">Signal</keyword>
<dbReference type="PANTHER" id="PTHR35936:SF17">
    <property type="entry name" value="ARGININE-BINDING EXTRACELLULAR PROTEIN ARTP"/>
    <property type="match status" value="1"/>
</dbReference>
<feature type="signal peptide" evidence="2">
    <location>
        <begin position="1"/>
        <end position="22"/>
    </location>
</feature>
<evidence type="ECO:0000256" key="1">
    <source>
        <dbReference type="ARBA" id="ARBA00022729"/>
    </source>
</evidence>
<dbReference type="PANTHER" id="PTHR35936">
    <property type="entry name" value="MEMBRANE-BOUND LYTIC MUREIN TRANSGLYCOSYLASE F"/>
    <property type="match status" value="1"/>
</dbReference>
<dbReference type="AlphaFoldDB" id="A0A1H8A9Z1"/>
<evidence type="ECO:0000313" key="4">
    <source>
        <dbReference type="EMBL" id="SEM66377.1"/>
    </source>
</evidence>
<gene>
    <name evidence="4" type="ORF">SAMN05216180_1153</name>
</gene>
<dbReference type="RefSeq" id="WP_092752533.1">
    <property type="nucleotide sequence ID" value="NZ_FOCG01000001.1"/>
</dbReference>
<dbReference type="EMBL" id="FOCG01000001">
    <property type="protein sequence ID" value="SEM66377.1"/>
    <property type="molecule type" value="Genomic_DNA"/>
</dbReference>
<evidence type="ECO:0000313" key="5">
    <source>
        <dbReference type="Proteomes" id="UP000199158"/>
    </source>
</evidence>
<evidence type="ECO:0000256" key="2">
    <source>
        <dbReference type="SAM" id="SignalP"/>
    </source>
</evidence>
<keyword evidence="5" id="KW-1185">Reference proteome</keyword>
<organism evidence="4 5">
    <name type="scientific">Hydrogenoanaerobacterium saccharovorans</name>
    <dbReference type="NCBI Taxonomy" id="474960"/>
    <lineage>
        <taxon>Bacteria</taxon>
        <taxon>Bacillati</taxon>
        <taxon>Bacillota</taxon>
        <taxon>Clostridia</taxon>
        <taxon>Eubacteriales</taxon>
        <taxon>Oscillospiraceae</taxon>
        <taxon>Hydrogenoanaerobacterium</taxon>
    </lineage>
</organism>
<dbReference type="OrthoDB" id="9811552at2"/>
<accession>A0A1H8A9Z1</accession>
<feature type="domain" description="Solute-binding protein family 3/N-terminal" evidence="3">
    <location>
        <begin position="46"/>
        <end position="286"/>
    </location>
</feature>
<dbReference type="SMART" id="SM00062">
    <property type="entry name" value="PBPb"/>
    <property type="match status" value="1"/>
</dbReference>
<dbReference type="STRING" id="474960.SAMN05216180_1153"/>
<feature type="chain" id="PRO_5039407943" evidence="2">
    <location>
        <begin position="23"/>
        <end position="290"/>
    </location>
</feature>
<dbReference type="Proteomes" id="UP000199158">
    <property type="component" value="Unassembled WGS sequence"/>
</dbReference>
<evidence type="ECO:0000259" key="3">
    <source>
        <dbReference type="SMART" id="SM00062"/>
    </source>
</evidence>
<dbReference type="PROSITE" id="PS51257">
    <property type="entry name" value="PROKAR_LIPOPROTEIN"/>
    <property type="match status" value="1"/>
</dbReference>
<dbReference type="InterPro" id="IPR001638">
    <property type="entry name" value="Solute-binding_3/MltF_N"/>
</dbReference>
<dbReference type="SUPFAM" id="SSF53850">
    <property type="entry name" value="Periplasmic binding protein-like II"/>
    <property type="match status" value="1"/>
</dbReference>
<protein>
    <submittedName>
        <fullName evidence="4">Putative lysine transport system substrate-binding protein</fullName>
    </submittedName>
</protein>
<dbReference type="Pfam" id="PF00497">
    <property type="entry name" value="SBP_bac_3"/>
    <property type="match status" value="1"/>
</dbReference>
<proteinExistence type="predicted"/>
<name>A0A1H8A9Z1_9FIRM</name>